<feature type="transmembrane region" description="Helical" evidence="4">
    <location>
        <begin position="205"/>
        <end position="230"/>
    </location>
</feature>
<protein>
    <submittedName>
        <fullName evidence="6">Helix-turn-helix transcriptional regulator</fullName>
    </submittedName>
</protein>
<dbReference type="Pfam" id="PF12833">
    <property type="entry name" value="HTH_18"/>
    <property type="match status" value="1"/>
</dbReference>
<proteinExistence type="predicted"/>
<name>A0A939GC83_9BACT</name>
<dbReference type="InterPro" id="IPR018062">
    <property type="entry name" value="HTH_AraC-typ_CS"/>
</dbReference>
<feature type="transmembrane region" description="Helical" evidence="4">
    <location>
        <begin position="28"/>
        <end position="46"/>
    </location>
</feature>
<dbReference type="SUPFAM" id="SSF46689">
    <property type="entry name" value="Homeodomain-like"/>
    <property type="match status" value="1"/>
</dbReference>
<reference evidence="6 7" key="1">
    <citation type="submission" date="2021-03" db="EMBL/GenBank/DDBJ databases">
        <title>Fibrella sp. HMF5036 genome sequencing and assembly.</title>
        <authorList>
            <person name="Kang H."/>
            <person name="Kim H."/>
            <person name="Bae S."/>
            <person name="Joh K."/>
        </authorList>
    </citation>
    <scope>NUCLEOTIDE SEQUENCE [LARGE SCALE GENOMIC DNA]</scope>
    <source>
        <strain evidence="6 7">HMF5036</strain>
    </source>
</reference>
<evidence type="ECO:0000256" key="4">
    <source>
        <dbReference type="SAM" id="Phobius"/>
    </source>
</evidence>
<dbReference type="InterPro" id="IPR018060">
    <property type="entry name" value="HTH_AraC"/>
</dbReference>
<dbReference type="GO" id="GO:0003700">
    <property type="term" value="F:DNA-binding transcription factor activity"/>
    <property type="evidence" value="ECO:0007669"/>
    <property type="project" value="InterPro"/>
</dbReference>
<evidence type="ECO:0000256" key="2">
    <source>
        <dbReference type="ARBA" id="ARBA00023125"/>
    </source>
</evidence>
<keyword evidence="4" id="KW-0812">Transmembrane</keyword>
<evidence type="ECO:0000259" key="5">
    <source>
        <dbReference type="PROSITE" id="PS01124"/>
    </source>
</evidence>
<evidence type="ECO:0000256" key="3">
    <source>
        <dbReference type="ARBA" id="ARBA00023163"/>
    </source>
</evidence>
<dbReference type="InterPro" id="IPR009057">
    <property type="entry name" value="Homeodomain-like_sf"/>
</dbReference>
<dbReference type="PROSITE" id="PS00041">
    <property type="entry name" value="HTH_ARAC_FAMILY_1"/>
    <property type="match status" value="1"/>
</dbReference>
<sequence>MLTCCVLSVVIGGLLWSRKQANQHANKLLASLLFIYAYIYFVTVLITDGGIVYVPHLFRTAAPLNYLIGPLIFLYVRASLLSATRPHYRRYAWLFLPALLNIIEFIPFYAQSATYKLDRLQSLATVHNSLFTIREGLLPPQFHLIGYSLSSLIYSLLAARLWWRYRRQEGQNPHSNPVFANWLSTFVLVHVSVNLVWVIEMPFVRYIGFGNLTMNITYTIAQLTICLYILRRPALLYGAYTLSRPEPARTPIEPPTIIPADRSVIQDQDLMASADPAELERDIQDKLRQLEQYMASQQPYLQPRLSLADVSVATRIPPYLLSAMLNRVLGLDFRDYVNAHRVRHLCQLLEGNKYAHLTLEGISTQAGFSSKTTFYRAFQKHTGVTPAQYLLNSDLSNN</sequence>
<evidence type="ECO:0000313" key="7">
    <source>
        <dbReference type="Proteomes" id="UP000664795"/>
    </source>
</evidence>
<dbReference type="EMBL" id="JAFMYU010000022">
    <property type="protein sequence ID" value="MBO0933723.1"/>
    <property type="molecule type" value="Genomic_DNA"/>
</dbReference>
<dbReference type="Proteomes" id="UP000664795">
    <property type="component" value="Unassembled WGS sequence"/>
</dbReference>
<feature type="domain" description="HTH araC/xylS-type" evidence="5">
    <location>
        <begin position="288"/>
        <end position="392"/>
    </location>
</feature>
<dbReference type="GO" id="GO:0043565">
    <property type="term" value="F:sequence-specific DNA binding"/>
    <property type="evidence" value="ECO:0007669"/>
    <property type="project" value="InterPro"/>
</dbReference>
<dbReference type="PANTHER" id="PTHR43280">
    <property type="entry name" value="ARAC-FAMILY TRANSCRIPTIONAL REGULATOR"/>
    <property type="match status" value="1"/>
</dbReference>
<evidence type="ECO:0000256" key="1">
    <source>
        <dbReference type="ARBA" id="ARBA00023015"/>
    </source>
</evidence>
<keyword evidence="2" id="KW-0238">DNA-binding</keyword>
<evidence type="ECO:0000313" key="6">
    <source>
        <dbReference type="EMBL" id="MBO0933723.1"/>
    </source>
</evidence>
<dbReference type="PANTHER" id="PTHR43280:SF27">
    <property type="entry name" value="TRANSCRIPTIONAL REGULATOR MTLR"/>
    <property type="match status" value="1"/>
</dbReference>
<gene>
    <name evidence="6" type="ORF">J2I48_22135</name>
</gene>
<keyword evidence="1" id="KW-0805">Transcription regulation</keyword>
<feature type="transmembrane region" description="Helical" evidence="4">
    <location>
        <begin position="179"/>
        <end position="199"/>
    </location>
</feature>
<dbReference type="Gene3D" id="1.10.10.60">
    <property type="entry name" value="Homeodomain-like"/>
    <property type="match status" value="1"/>
</dbReference>
<organism evidence="6 7">
    <name type="scientific">Fibrella aquatilis</name>
    <dbReference type="NCBI Taxonomy" id="2817059"/>
    <lineage>
        <taxon>Bacteria</taxon>
        <taxon>Pseudomonadati</taxon>
        <taxon>Bacteroidota</taxon>
        <taxon>Cytophagia</taxon>
        <taxon>Cytophagales</taxon>
        <taxon>Spirosomataceae</taxon>
        <taxon>Fibrella</taxon>
    </lineage>
</organism>
<accession>A0A939GC83</accession>
<keyword evidence="4" id="KW-0472">Membrane</keyword>
<comment type="caution">
    <text evidence="6">The sequence shown here is derived from an EMBL/GenBank/DDBJ whole genome shotgun (WGS) entry which is preliminary data.</text>
</comment>
<feature type="transmembrane region" description="Helical" evidence="4">
    <location>
        <begin position="144"/>
        <end position="163"/>
    </location>
</feature>
<dbReference type="AlphaFoldDB" id="A0A939GC83"/>
<dbReference type="RefSeq" id="WP_207337690.1">
    <property type="nucleotide sequence ID" value="NZ_JAFMYU010000022.1"/>
</dbReference>
<keyword evidence="3" id="KW-0804">Transcription</keyword>
<dbReference type="PROSITE" id="PS01124">
    <property type="entry name" value="HTH_ARAC_FAMILY_2"/>
    <property type="match status" value="1"/>
</dbReference>
<feature type="transmembrane region" description="Helical" evidence="4">
    <location>
        <begin position="91"/>
        <end position="110"/>
    </location>
</feature>
<feature type="transmembrane region" description="Helical" evidence="4">
    <location>
        <begin position="66"/>
        <end position="84"/>
    </location>
</feature>
<keyword evidence="7" id="KW-1185">Reference proteome</keyword>
<dbReference type="SMART" id="SM00342">
    <property type="entry name" value="HTH_ARAC"/>
    <property type="match status" value="1"/>
</dbReference>
<keyword evidence="4" id="KW-1133">Transmembrane helix</keyword>